<protein>
    <submittedName>
        <fullName evidence="1">Uncharacterized protein</fullName>
    </submittedName>
</protein>
<organism evidence="1 2">
    <name type="scientific">Linderina macrospora</name>
    <dbReference type="NCBI Taxonomy" id="4868"/>
    <lineage>
        <taxon>Eukaryota</taxon>
        <taxon>Fungi</taxon>
        <taxon>Fungi incertae sedis</taxon>
        <taxon>Zoopagomycota</taxon>
        <taxon>Kickxellomycotina</taxon>
        <taxon>Kickxellomycetes</taxon>
        <taxon>Kickxellales</taxon>
        <taxon>Kickxellaceae</taxon>
        <taxon>Linderina</taxon>
    </lineage>
</organism>
<accession>A0ACC1JHS8</accession>
<name>A0ACC1JHS8_9FUNG</name>
<evidence type="ECO:0000313" key="1">
    <source>
        <dbReference type="EMBL" id="KAJ1951539.1"/>
    </source>
</evidence>
<sequence>MSSNQQPYTPSDQLATPKGKWMNPDTQKVLDDRAQRPGDVQTAKRLRVNALFLAGLGVLSHTGILGNLKDGLGDSALLEVVWTVAKWLLLSGLAYNIGEAMWYLIQPKNEYTGLSLTPAQRRGIGLDSTVKATTNAPPVKAPQMTPSRVAPV</sequence>
<dbReference type="EMBL" id="JANBPW010000006">
    <property type="protein sequence ID" value="KAJ1951539.1"/>
    <property type="molecule type" value="Genomic_DNA"/>
</dbReference>
<dbReference type="Proteomes" id="UP001150603">
    <property type="component" value="Unassembled WGS sequence"/>
</dbReference>
<reference evidence="1" key="1">
    <citation type="submission" date="2022-07" db="EMBL/GenBank/DDBJ databases">
        <title>Phylogenomic reconstructions and comparative analyses of Kickxellomycotina fungi.</title>
        <authorList>
            <person name="Reynolds N.K."/>
            <person name="Stajich J.E."/>
            <person name="Barry K."/>
            <person name="Grigoriev I.V."/>
            <person name="Crous P."/>
            <person name="Smith M.E."/>
        </authorList>
    </citation>
    <scope>NUCLEOTIDE SEQUENCE</scope>
    <source>
        <strain evidence="1">NRRL 5244</strain>
    </source>
</reference>
<keyword evidence="2" id="KW-1185">Reference proteome</keyword>
<gene>
    <name evidence="1" type="ORF">FBU59_000082</name>
</gene>
<feature type="non-terminal residue" evidence="1">
    <location>
        <position position="152"/>
    </location>
</feature>
<evidence type="ECO:0000313" key="2">
    <source>
        <dbReference type="Proteomes" id="UP001150603"/>
    </source>
</evidence>
<proteinExistence type="predicted"/>
<comment type="caution">
    <text evidence="1">The sequence shown here is derived from an EMBL/GenBank/DDBJ whole genome shotgun (WGS) entry which is preliminary data.</text>
</comment>